<protein>
    <submittedName>
        <fullName evidence="1">Uncharacterized protein</fullName>
    </submittedName>
</protein>
<proteinExistence type="predicted"/>
<sequence>MDSISDGKKEYKSQILDFFEDAIQNSDSEKLNFCIGVSFRDGIDSDYISFFERTILADWHEEHEDIVNIIYQFKDDRFSNALNEIALNESKFRKYDTELESTLRKCVHALKAINSENSNEILANLRKTKNPNIELALAMYNE</sequence>
<organism evidence="1 2">
    <name type="scientific">Psychroserpens burtonensis</name>
    <dbReference type="NCBI Taxonomy" id="49278"/>
    <lineage>
        <taxon>Bacteria</taxon>
        <taxon>Pseudomonadati</taxon>
        <taxon>Bacteroidota</taxon>
        <taxon>Flavobacteriia</taxon>
        <taxon>Flavobacteriales</taxon>
        <taxon>Flavobacteriaceae</taxon>
        <taxon>Psychroserpens</taxon>
    </lineage>
</organism>
<accession>A0A5C7BA18</accession>
<evidence type="ECO:0000313" key="1">
    <source>
        <dbReference type="EMBL" id="TXE18398.1"/>
    </source>
</evidence>
<dbReference type="OrthoDB" id="707967at2"/>
<name>A0A5C7BA18_9FLAO</name>
<dbReference type="AlphaFoldDB" id="A0A5C7BA18"/>
<dbReference type="Proteomes" id="UP000321938">
    <property type="component" value="Unassembled WGS sequence"/>
</dbReference>
<gene>
    <name evidence="1" type="ORF">ES692_07055</name>
</gene>
<keyword evidence="2" id="KW-1185">Reference proteome</keyword>
<evidence type="ECO:0000313" key="2">
    <source>
        <dbReference type="Proteomes" id="UP000321938"/>
    </source>
</evidence>
<dbReference type="EMBL" id="VOSB01000008">
    <property type="protein sequence ID" value="TXE18398.1"/>
    <property type="molecule type" value="Genomic_DNA"/>
</dbReference>
<reference evidence="1 2" key="1">
    <citation type="submission" date="2019-08" db="EMBL/GenBank/DDBJ databases">
        <title>Genome of Psychroserpens burtonensis ACAM 167.</title>
        <authorList>
            <person name="Bowman J.P."/>
        </authorList>
    </citation>
    <scope>NUCLEOTIDE SEQUENCE [LARGE SCALE GENOMIC DNA]</scope>
    <source>
        <strain evidence="1 2">ACAM 167</strain>
    </source>
</reference>
<comment type="caution">
    <text evidence="1">The sequence shown here is derived from an EMBL/GenBank/DDBJ whole genome shotgun (WGS) entry which is preliminary data.</text>
</comment>
<dbReference type="RefSeq" id="WP_147231456.1">
    <property type="nucleotide sequence ID" value="NZ_VOSB01000008.1"/>
</dbReference>